<organism evidence="4 5">
    <name type="scientific">Actinokineospora auranticolor</name>
    <dbReference type="NCBI Taxonomy" id="155976"/>
    <lineage>
        <taxon>Bacteria</taxon>
        <taxon>Bacillati</taxon>
        <taxon>Actinomycetota</taxon>
        <taxon>Actinomycetes</taxon>
        <taxon>Pseudonocardiales</taxon>
        <taxon>Pseudonocardiaceae</taxon>
        <taxon>Actinokineospora</taxon>
    </lineage>
</organism>
<dbReference type="PANTHER" id="PTHR33495">
    <property type="entry name" value="ANTI-SIGMA FACTOR ANTAGONIST TM_1081-RELATED-RELATED"/>
    <property type="match status" value="1"/>
</dbReference>
<dbReference type="GO" id="GO:0043856">
    <property type="term" value="F:anti-sigma factor antagonist activity"/>
    <property type="evidence" value="ECO:0007669"/>
    <property type="project" value="InterPro"/>
</dbReference>
<name>A0A2S6GIQ2_9PSEU</name>
<dbReference type="CDD" id="cd07043">
    <property type="entry name" value="STAS_anti-anti-sigma_factors"/>
    <property type="match status" value="1"/>
</dbReference>
<protein>
    <recommendedName>
        <fullName evidence="2">Anti-sigma factor antagonist</fullName>
    </recommendedName>
</protein>
<dbReference type="OrthoDB" id="3481860at2"/>
<sequence>MTDLTITTSTTARAHIITISGALDMTTAPKLRQACEALPRGAARELVLDLAGLDFCDSSGISTFITAHHHATALGATFALTAVPPHITRMLAITGLADYFTLHDTAGQADRP</sequence>
<evidence type="ECO:0000259" key="3">
    <source>
        <dbReference type="PROSITE" id="PS50801"/>
    </source>
</evidence>
<evidence type="ECO:0000256" key="2">
    <source>
        <dbReference type="RuleBase" id="RU003749"/>
    </source>
</evidence>
<feature type="domain" description="STAS" evidence="3">
    <location>
        <begin position="4"/>
        <end position="112"/>
    </location>
</feature>
<comment type="caution">
    <text evidence="4">The sequence shown here is derived from an EMBL/GenBank/DDBJ whole genome shotgun (WGS) entry which is preliminary data.</text>
</comment>
<gene>
    <name evidence="4" type="ORF">CLV40_116130</name>
</gene>
<evidence type="ECO:0000313" key="5">
    <source>
        <dbReference type="Proteomes" id="UP000239203"/>
    </source>
</evidence>
<dbReference type="InterPro" id="IPR058548">
    <property type="entry name" value="MlaB-like_STAS"/>
</dbReference>
<comment type="similarity">
    <text evidence="1 2">Belongs to the anti-sigma-factor antagonist family.</text>
</comment>
<evidence type="ECO:0000313" key="4">
    <source>
        <dbReference type="EMBL" id="PPK65087.1"/>
    </source>
</evidence>
<dbReference type="Pfam" id="PF13466">
    <property type="entry name" value="STAS_2"/>
    <property type="match status" value="1"/>
</dbReference>
<dbReference type="InterPro" id="IPR036513">
    <property type="entry name" value="STAS_dom_sf"/>
</dbReference>
<dbReference type="InterPro" id="IPR002645">
    <property type="entry name" value="STAS_dom"/>
</dbReference>
<dbReference type="Proteomes" id="UP000239203">
    <property type="component" value="Unassembled WGS sequence"/>
</dbReference>
<evidence type="ECO:0000256" key="1">
    <source>
        <dbReference type="ARBA" id="ARBA00009013"/>
    </source>
</evidence>
<dbReference type="PANTHER" id="PTHR33495:SF2">
    <property type="entry name" value="ANTI-SIGMA FACTOR ANTAGONIST TM_1081-RELATED"/>
    <property type="match status" value="1"/>
</dbReference>
<dbReference type="Gene3D" id="3.30.750.24">
    <property type="entry name" value="STAS domain"/>
    <property type="match status" value="1"/>
</dbReference>
<proteinExistence type="inferred from homology"/>
<keyword evidence="5" id="KW-1185">Reference proteome</keyword>
<dbReference type="RefSeq" id="WP_104481504.1">
    <property type="nucleotide sequence ID" value="NZ_CP154825.1"/>
</dbReference>
<accession>A0A2S6GIQ2</accession>
<dbReference type="EMBL" id="PTIX01000016">
    <property type="protein sequence ID" value="PPK65087.1"/>
    <property type="molecule type" value="Genomic_DNA"/>
</dbReference>
<dbReference type="PROSITE" id="PS50801">
    <property type="entry name" value="STAS"/>
    <property type="match status" value="1"/>
</dbReference>
<dbReference type="AlphaFoldDB" id="A0A2S6GIQ2"/>
<dbReference type="SUPFAM" id="SSF52091">
    <property type="entry name" value="SpoIIaa-like"/>
    <property type="match status" value="1"/>
</dbReference>
<reference evidence="4 5" key="1">
    <citation type="submission" date="2018-02" db="EMBL/GenBank/DDBJ databases">
        <title>Genomic Encyclopedia of Archaeal and Bacterial Type Strains, Phase II (KMG-II): from individual species to whole genera.</title>
        <authorList>
            <person name="Goeker M."/>
        </authorList>
    </citation>
    <scope>NUCLEOTIDE SEQUENCE [LARGE SCALE GENOMIC DNA]</scope>
    <source>
        <strain evidence="4 5">YU 961-1</strain>
    </source>
</reference>
<dbReference type="InterPro" id="IPR003658">
    <property type="entry name" value="Anti-sigma_ant"/>
</dbReference>
<dbReference type="NCBIfam" id="TIGR00377">
    <property type="entry name" value="ant_ant_sig"/>
    <property type="match status" value="1"/>
</dbReference>